<evidence type="ECO:0000313" key="3">
    <source>
        <dbReference type="Proteomes" id="UP000298030"/>
    </source>
</evidence>
<dbReference type="STRING" id="71717.A0A4Y7TWD7"/>
<name>A0A4Y7TWD7_COPMI</name>
<dbReference type="SUPFAM" id="SSF53067">
    <property type="entry name" value="Actin-like ATPase domain"/>
    <property type="match status" value="1"/>
</dbReference>
<reference evidence="2 3" key="1">
    <citation type="journal article" date="2019" name="Nat. Ecol. Evol.">
        <title>Megaphylogeny resolves global patterns of mushroom evolution.</title>
        <authorList>
            <person name="Varga T."/>
            <person name="Krizsan K."/>
            <person name="Foldi C."/>
            <person name="Dima B."/>
            <person name="Sanchez-Garcia M."/>
            <person name="Sanchez-Ramirez S."/>
            <person name="Szollosi G.J."/>
            <person name="Szarkandi J.G."/>
            <person name="Papp V."/>
            <person name="Albert L."/>
            <person name="Andreopoulos W."/>
            <person name="Angelini C."/>
            <person name="Antonin V."/>
            <person name="Barry K.W."/>
            <person name="Bougher N.L."/>
            <person name="Buchanan P."/>
            <person name="Buyck B."/>
            <person name="Bense V."/>
            <person name="Catcheside P."/>
            <person name="Chovatia M."/>
            <person name="Cooper J."/>
            <person name="Damon W."/>
            <person name="Desjardin D."/>
            <person name="Finy P."/>
            <person name="Geml J."/>
            <person name="Haridas S."/>
            <person name="Hughes K."/>
            <person name="Justo A."/>
            <person name="Karasinski D."/>
            <person name="Kautmanova I."/>
            <person name="Kiss B."/>
            <person name="Kocsube S."/>
            <person name="Kotiranta H."/>
            <person name="LaButti K.M."/>
            <person name="Lechner B.E."/>
            <person name="Liimatainen K."/>
            <person name="Lipzen A."/>
            <person name="Lukacs Z."/>
            <person name="Mihaltcheva S."/>
            <person name="Morgado L.N."/>
            <person name="Niskanen T."/>
            <person name="Noordeloos M.E."/>
            <person name="Ohm R.A."/>
            <person name="Ortiz-Santana B."/>
            <person name="Ovrebo C."/>
            <person name="Racz N."/>
            <person name="Riley R."/>
            <person name="Savchenko A."/>
            <person name="Shiryaev A."/>
            <person name="Soop K."/>
            <person name="Spirin V."/>
            <person name="Szebenyi C."/>
            <person name="Tomsovsky M."/>
            <person name="Tulloss R.E."/>
            <person name="Uehling J."/>
            <person name="Grigoriev I.V."/>
            <person name="Vagvolgyi C."/>
            <person name="Papp T."/>
            <person name="Martin F.M."/>
            <person name="Miettinen O."/>
            <person name="Hibbett D.S."/>
            <person name="Nagy L.G."/>
        </authorList>
    </citation>
    <scope>NUCLEOTIDE SEQUENCE [LARGE SCALE GENOMIC DNA]</scope>
    <source>
        <strain evidence="2 3">FP101781</strain>
    </source>
</reference>
<evidence type="ECO:0008006" key="4">
    <source>
        <dbReference type="Google" id="ProtNLM"/>
    </source>
</evidence>
<dbReference type="AlphaFoldDB" id="A0A4Y7TWD7"/>
<comment type="caution">
    <text evidence="2">The sequence shown here is derived from an EMBL/GenBank/DDBJ whole genome shotgun (WGS) entry which is preliminary data.</text>
</comment>
<gene>
    <name evidence="2" type="ORF">FA13DRAFT_1725557</name>
</gene>
<protein>
    <recommendedName>
        <fullName evidence="4">Actin-like ATPase domain-containing protein</fullName>
    </recommendedName>
</protein>
<accession>A0A4Y7TWD7</accession>
<sequence length="490" mass="54335">MSLPYRNNYTGDTRRLLLAFDIGTTFSGISYRLAYPCQEHVVGEYKTPTVIYYDSAGNICAIGAETLKEGIEEDAEENGWTKARWFKLYLRPQAQTAHASASDGQVDEALPPLPSNKTVVQLFSDYMKYLLECAKQYISDAHGKTVCTSLQSDITFVLTHPNGCNGSQQAQMRQAAIQAGLVPNTEAGRSRINFVTEGEATLHFCLGNGLALENTQQPGVLIVDVGESVIDVSAYRQLPNCSFEEITIPECHSEGAAFVTMRAKKFFEDLLSGTRFANKVEALILRFDKSTKHRFRKADRPQYIKFGRHSDRDASLNIRGGYLTLTGHDVAKFFEPTIFAQKSATNAPIQSVFLVGSLCASDWLLDQVRKRTEPLGLSVSRPCAHVNKAVSDGAILSYLTTDRRHPPRLLQAGDQAPGGVDDATTYRSSNTLSEYNAGSARPLTPEHRDKIIRTDFPRTEGVQAREKDSDLNERVDPESFNRCLVLDESQ</sequence>
<dbReference type="Proteomes" id="UP000298030">
    <property type="component" value="Unassembled WGS sequence"/>
</dbReference>
<dbReference type="OrthoDB" id="2963168at2759"/>
<evidence type="ECO:0000256" key="1">
    <source>
        <dbReference type="SAM" id="MobiDB-lite"/>
    </source>
</evidence>
<dbReference type="Gene3D" id="3.30.420.40">
    <property type="match status" value="1"/>
</dbReference>
<dbReference type="CDD" id="cd10170">
    <property type="entry name" value="ASKHA_NBD_HSP70"/>
    <property type="match status" value="1"/>
</dbReference>
<dbReference type="InterPro" id="IPR043129">
    <property type="entry name" value="ATPase_NBD"/>
</dbReference>
<keyword evidence="3" id="KW-1185">Reference proteome</keyword>
<feature type="compositionally biased region" description="Polar residues" evidence="1">
    <location>
        <begin position="425"/>
        <end position="436"/>
    </location>
</feature>
<dbReference type="EMBL" id="QPFP01000003">
    <property type="protein sequence ID" value="TEB37932.1"/>
    <property type="molecule type" value="Genomic_DNA"/>
</dbReference>
<organism evidence="2 3">
    <name type="scientific">Coprinellus micaceus</name>
    <name type="common">Glistening ink-cap mushroom</name>
    <name type="synonym">Coprinus micaceus</name>
    <dbReference type="NCBI Taxonomy" id="71717"/>
    <lineage>
        <taxon>Eukaryota</taxon>
        <taxon>Fungi</taxon>
        <taxon>Dikarya</taxon>
        <taxon>Basidiomycota</taxon>
        <taxon>Agaricomycotina</taxon>
        <taxon>Agaricomycetes</taxon>
        <taxon>Agaricomycetidae</taxon>
        <taxon>Agaricales</taxon>
        <taxon>Agaricineae</taxon>
        <taxon>Psathyrellaceae</taxon>
        <taxon>Coprinellus</taxon>
    </lineage>
</organism>
<feature type="region of interest" description="Disordered" evidence="1">
    <location>
        <begin position="409"/>
        <end position="448"/>
    </location>
</feature>
<proteinExistence type="predicted"/>
<evidence type="ECO:0000313" key="2">
    <source>
        <dbReference type="EMBL" id="TEB37932.1"/>
    </source>
</evidence>
<dbReference type="PANTHER" id="PTHR14187">
    <property type="entry name" value="ALPHA KINASE/ELONGATION FACTOR 2 KINASE"/>
    <property type="match status" value="1"/>
</dbReference>
<dbReference type="PANTHER" id="PTHR14187:SF5">
    <property type="entry name" value="HEAT SHOCK 70 KDA PROTEIN 12A"/>
    <property type="match status" value="1"/>
</dbReference>